<reference evidence="1" key="1">
    <citation type="journal article" date="2021" name="Ann. Bot.">
        <title>Not that young: combining plastid phylogenomic, plate tectonic and fossil evidence indicates a Paleogene diversification of Cycadaceae.</title>
        <authorList>
            <person name="Liu J."/>
            <person name="Lindstrom A.J."/>
            <person name="Marler T.E."/>
            <person name="Gong X."/>
        </authorList>
    </citation>
    <scope>NUCLEOTIDE SEQUENCE</scope>
</reference>
<keyword evidence="1" id="KW-0934">Plastid</keyword>
<name>A0A8K1N772_9SPER</name>
<accession>A0A8K1N772</accession>
<proteinExistence type="predicted"/>
<sequence length="55" mass="6308">MLYSFPLSNSLDPSDFAIQIDSIRPISYSRDSINHIYGSLKGIHHLYEIKSRVIV</sequence>
<organism evidence="1">
    <name type="scientific">Cycas pectinata</name>
    <dbReference type="NCBI Taxonomy" id="179187"/>
    <lineage>
        <taxon>Eukaryota</taxon>
        <taxon>Viridiplantae</taxon>
        <taxon>Streptophyta</taxon>
        <taxon>Embryophyta</taxon>
        <taxon>Tracheophyta</taxon>
        <taxon>Spermatophyta</taxon>
        <taxon>Cycadidae</taxon>
        <taxon>Cycadales</taxon>
        <taxon>Cycadaceae</taxon>
        <taxon>Cycas</taxon>
    </lineage>
</organism>
<evidence type="ECO:0000313" key="1">
    <source>
        <dbReference type="EMBL" id="UCU09123.1"/>
    </source>
</evidence>
<dbReference type="AlphaFoldDB" id="A0A8K1N772"/>
<gene>
    <name evidence="1" type="primary">psbM</name>
</gene>
<dbReference type="EMBL" id="MZ339190">
    <property type="protein sequence ID" value="UCU09123.1"/>
    <property type="molecule type" value="Genomic_DNA"/>
</dbReference>
<protein>
    <submittedName>
        <fullName evidence="1">Photosystem II protein M</fullName>
    </submittedName>
</protein>
<geneLocation type="plastid" evidence="1"/>